<keyword evidence="1" id="KW-0175">Coiled coil</keyword>
<accession>A0ABR2ILG4</accession>
<evidence type="ECO:0000313" key="2">
    <source>
        <dbReference type="EMBL" id="KAK8863900.1"/>
    </source>
</evidence>
<evidence type="ECO:0000256" key="1">
    <source>
        <dbReference type="SAM" id="Coils"/>
    </source>
</evidence>
<comment type="caution">
    <text evidence="2">The sequence shown here is derived from an EMBL/GenBank/DDBJ whole genome shotgun (WGS) entry which is preliminary data.</text>
</comment>
<reference evidence="2 3" key="1">
    <citation type="submission" date="2024-04" db="EMBL/GenBank/DDBJ databases">
        <title>Tritrichomonas musculus Genome.</title>
        <authorList>
            <person name="Alves-Ferreira E."/>
            <person name="Grigg M."/>
            <person name="Lorenzi H."/>
            <person name="Galac M."/>
        </authorList>
    </citation>
    <scope>NUCLEOTIDE SEQUENCE [LARGE SCALE GENOMIC DNA]</scope>
    <source>
        <strain evidence="2 3">EAF2021</strain>
    </source>
</reference>
<dbReference type="Gene3D" id="1.10.287.1490">
    <property type="match status" value="1"/>
</dbReference>
<dbReference type="SUPFAM" id="SSF143865">
    <property type="entry name" value="CorA soluble domain-like"/>
    <property type="match status" value="1"/>
</dbReference>
<dbReference type="InterPro" id="IPR045861">
    <property type="entry name" value="CorA_cytoplasmic_dom"/>
</dbReference>
<protein>
    <submittedName>
        <fullName evidence="2">Uncharacterized protein</fullName>
    </submittedName>
</protein>
<sequence>MMRRLSKPRVDFPYQQVSFSENLEKSKKLYYSALILMVKDKIEEKEQIPKVRSTDLFLSQLETMISRHSAQMDRVAQKAENVRTNINSERKTIETNHSERMNKAKKQLKILQNQIKEQREKVMMIESHDQEKETEETNSKIETLNSDIEQYNFRIKILRNSTSDLKKQIEKTRIEFDSKESNLEQRRKNLDSTAEHISSQLESTIHQIRVVDAELKDLEQKEKICVALYESLKQPLPSIQRIFSNQ</sequence>
<name>A0ABR2ILG4_9EUKA</name>
<feature type="coiled-coil region" evidence="1">
    <location>
        <begin position="58"/>
        <end position="175"/>
    </location>
</feature>
<gene>
    <name evidence="2" type="ORF">M9Y10_011592</name>
</gene>
<keyword evidence="3" id="KW-1185">Reference proteome</keyword>
<organism evidence="2 3">
    <name type="scientific">Tritrichomonas musculus</name>
    <dbReference type="NCBI Taxonomy" id="1915356"/>
    <lineage>
        <taxon>Eukaryota</taxon>
        <taxon>Metamonada</taxon>
        <taxon>Parabasalia</taxon>
        <taxon>Tritrichomonadida</taxon>
        <taxon>Tritrichomonadidae</taxon>
        <taxon>Tritrichomonas</taxon>
    </lineage>
</organism>
<evidence type="ECO:0000313" key="3">
    <source>
        <dbReference type="Proteomes" id="UP001470230"/>
    </source>
</evidence>
<dbReference type="EMBL" id="JAPFFF010000017">
    <property type="protein sequence ID" value="KAK8863900.1"/>
    <property type="molecule type" value="Genomic_DNA"/>
</dbReference>
<dbReference type="Proteomes" id="UP001470230">
    <property type="component" value="Unassembled WGS sequence"/>
</dbReference>
<proteinExistence type="predicted"/>